<dbReference type="EMBL" id="KN848103">
    <property type="protein sequence ID" value="KIX92578.1"/>
    <property type="molecule type" value="Genomic_DNA"/>
</dbReference>
<sequence>MRATTNSESLPEEVLLEIVKLVATESQQTMRNLSLCNRQLHRLTTPELYRNVRLAEMPDIGLFFRSLCYQHDLARYIHSVSITAYDYPILPYREDFHVGSELIESCSPLLFSDTSARFSEFLALTDAELTAALLSHDDEGLWLAFLALQLPCLREIKLVVNAPVLYLGDLFEFAVTNGTDLNLFRSLSTIEMSVGDEVELLPFLRLPSLRTFKVARIVGGGAMDMSLVSQLRSLDLRWAFEDVGDILALLGACRHLQTLRILRRFGDDEGAEYAILGLLANSCSDSLEELDLLSWNVSTRPRRVEMARFVNLTRLKIPSTMILTPPAGDTRSSDTHSGNGLLPLPKVRELTLYLMNKSGPLEHVWSAVLSFITNEMLAPMLTTLSLEWLNNQIDMEQERAALRALAVAARRRGLQLRLEAKSTLSFFPGRDYLVLDDDAEDEQSGIFQIRME</sequence>
<dbReference type="SUPFAM" id="SSF52047">
    <property type="entry name" value="RNI-like"/>
    <property type="match status" value="1"/>
</dbReference>
<keyword evidence="2" id="KW-1185">Reference proteome</keyword>
<dbReference type="Gene3D" id="3.80.10.10">
    <property type="entry name" value="Ribonuclease Inhibitor"/>
    <property type="match status" value="1"/>
</dbReference>
<dbReference type="STRING" id="1442371.A0A0D2K8C5"/>
<dbReference type="InterPro" id="IPR032675">
    <property type="entry name" value="LRR_dom_sf"/>
</dbReference>
<organism evidence="1 2">
    <name type="scientific">Fonsecaea multimorphosa CBS 102226</name>
    <dbReference type="NCBI Taxonomy" id="1442371"/>
    <lineage>
        <taxon>Eukaryota</taxon>
        <taxon>Fungi</taxon>
        <taxon>Dikarya</taxon>
        <taxon>Ascomycota</taxon>
        <taxon>Pezizomycotina</taxon>
        <taxon>Eurotiomycetes</taxon>
        <taxon>Chaetothyriomycetidae</taxon>
        <taxon>Chaetothyriales</taxon>
        <taxon>Herpotrichiellaceae</taxon>
        <taxon>Fonsecaea</taxon>
    </lineage>
</organism>
<dbReference type="GeneID" id="27717500"/>
<accession>A0A0D2K8C5</accession>
<dbReference type="RefSeq" id="XP_016626701.1">
    <property type="nucleotide sequence ID" value="XM_016782242.1"/>
</dbReference>
<name>A0A0D2K8C5_9EURO</name>
<proteinExistence type="predicted"/>
<protein>
    <recommendedName>
        <fullName evidence="3">F-box domain-containing protein</fullName>
    </recommendedName>
</protein>
<dbReference type="OrthoDB" id="3674062at2759"/>
<gene>
    <name evidence="1" type="ORF">Z520_11754</name>
</gene>
<evidence type="ECO:0008006" key="3">
    <source>
        <dbReference type="Google" id="ProtNLM"/>
    </source>
</evidence>
<dbReference type="Proteomes" id="UP000053411">
    <property type="component" value="Unassembled WGS sequence"/>
</dbReference>
<dbReference type="VEuPathDB" id="FungiDB:Z520_11754"/>
<evidence type="ECO:0000313" key="2">
    <source>
        <dbReference type="Proteomes" id="UP000053411"/>
    </source>
</evidence>
<evidence type="ECO:0000313" key="1">
    <source>
        <dbReference type="EMBL" id="KIX92578.1"/>
    </source>
</evidence>
<dbReference type="AlphaFoldDB" id="A0A0D2K8C5"/>
<reference evidence="1 2" key="1">
    <citation type="submission" date="2015-01" db="EMBL/GenBank/DDBJ databases">
        <title>The Genome Sequence of Fonsecaea multimorphosa CBS 102226.</title>
        <authorList>
            <consortium name="The Broad Institute Genomics Platform"/>
            <person name="Cuomo C."/>
            <person name="de Hoog S."/>
            <person name="Gorbushina A."/>
            <person name="Stielow B."/>
            <person name="Teixiera M."/>
            <person name="Abouelleil A."/>
            <person name="Chapman S.B."/>
            <person name="Priest M."/>
            <person name="Young S.K."/>
            <person name="Wortman J."/>
            <person name="Nusbaum C."/>
            <person name="Birren B."/>
        </authorList>
    </citation>
    <scope>NUCLEOTIDE SEQUENCE [LARGE SCALE GENOMIC DNA]</scope>
    <source>
        <strain evidence="1 2">CBS 102226</strain>
    </source>
</reference>